<accession>A0ABP4YKZ1</accession>
<name>A0ABP4YKZ1_9ACTN</name>
<sequence>MPAGAAAAAPTTVPARTSAYVAPVEQAPTVHLRSQGWVYKGFYRRHVTCEARADWYRERHIQARCRPVYVEGARQPIGYNLYVRTRWFRHR</sequence>
<evidence type="ECO:0000313" key="2">
    <source>
        <dbReference type="Proteomes" id="UP001500218"/>
    </source>
</evidence>
<dbReference type="Proteomes" id="UP001500218">
    <property type="component" value="Unassembled WGS sequence"/>
</dbReference>
<dbReference type="RefSeq" id="WP_344134292.1">
    <property type="nucleotide sequence ID" value="NZ_BAAALT010000128.1"/>
</dbReference>
<evidence type="ECO:0000313" key="1">
    <source>
        <dbReference type="EMBL" id="GAA1814907.1"/>
    </source>
</evidence>
<reference evidence="2" key="1">
    <citation type="journal article" date="2019" name="Int. J. Syst. Evol. Microbiol.">
        <title>The Global Catalogue of Microorganisms (GCM) 10K type strain sequencing project: providing services to taxonomists for standard genome sequencing and annotation.</title>
        <authorList>
            <consortium name="The Broad Institute Genomics Platform"/>
            <consortium name="The Broad Institute Genome Sequencing Center for Infectious Disease"/>
            <person name="Wu L."/>
            <person name="Ma J."/>
        </authorList>
    </citation>
    <scope>NUCLEOTIDE SEQUENCE [LARGE SCALE GENOMIC DNA]</scope>
    <source>
        <strain evidence="2">JCM 13250</strain>
    </source>
</reference>
<proteinExistence type="predicted"/>
<gene>
    <name evidence="1" type="ORF">GCM10009682_40010</name>
</gene>
<comment type="caution">
    <text evidence="1">The sequence shown here is derived from an EMBL/GenBank/DDBJ whole genome shotgun (WGS) entry which is preliminary data.</text>
</comment>
<dbReference type="EMBL" id="BAAALT010000128">
    <property type="protein sequence ID" value="GAA1814907.1"/>
    <property type="molecule type" value="Genomic_DNA"/>
</dbReference>
<organism evidence="1 2">
    <name type="scientific">Luedemannella flava</name>
    <dbReference type="NCBI Taxonomy" id="349316"/>
    <lineage>
        <taxon>Bacteria</taxon>
        <taxon>Bacillati</taxon>
        <taxon>Actinomycetota</taxon>
        <taxon>Actinomycetes</taxon>
        <taxon>Micromonosporales</taxon>
        <taxon>Micromonosporaceae</taxon>
        <taxon>Luedemannella</taxon>
    </lineage>
</organism>
<protein>
    <submittedName>
        <fullName evidence="1">Uncharacterized protein</fullName>
    </submittedName>
</protein>
<keyword evidence="2" id="KW-1185">Reference proteome</keyword>